<protein>
    <submittedName>
        <fullName evidence="5">Glycerate 2-kinase</fullName>
    </submittedName>
</protein>
<name>A0A078MAJ6_9STAP</name>
<dbReference type="SUPFAM" id="SSF110738">
    <property type="entry name" value="Glycerate kinase I"/>
    <property type="match status" value="1"/>
</dbReference>
<keyword evidence="6" id="KW-1185">Reference proteome</keyword>
<dbReference type="InterPro" id="IPR004381">
    <property type="entry name" value="Glycerate_kinase"/>
</dbReference>
<evidence type="ECO:0000256" key="2">
    <source>
        <dbReference type="ARBA" id="ARBA00022679"/>
    </source>
</evidence>
<gene>
    <name evidence="5" type="primary">garK_2</name>
    <name evidence="5" type="ORF">BN1048_01722</name>
</gene>
<dbReference type="Gene3D" id="3.90.1510.10">
    <property type="entry name" value="Glycerate kinase, domain 2"/>
    <property type="match status" value="1"/>
</dbReference>
<evidence type="ECO:0000256" key="4">
    <source>
        <dbReference type="PIRNR" id="PIRNR006078"/>
    </source>
</evidence>
<dbReference type="AlphaFoldDB" id="A0A078MAJ6"/>
<dbReference type="STRING" id="1461582.BN1048_01722"/>
<dbReference type="eggNOG" id="COG1929">
    <property type="taxonomic scope" value="Bacteria"/>
</dbReference>
<dbReference type="Proteomes" id="UP000044136">
    <property type="component" value="Unassembled WGS sequence"/>
</dbReference>
<proteinExistence type="inferred from homology"/>
<dbReference type="GO" id="GO:0031388">
    <property type="term" value="P:organic acid phosphorylation"/>
    <property type="evidence" value="ECO:0007669"/>
    <property type="project" value="UniProtKB-UniRule"/>
</dbReference>
<dbReference type="InterPro" id="IPR018193">
    <property type="entry name" value="Glyc_kinase_flavodox-like_fold"/>
</dbReference>
<dbReference type="EMBL" id="CCSE01000001">
    <property type="protein sequence ID" value="CEA02457.1"/>
    <property type="molecule type" value="Genomic_DNA"/>
</dbReference>
<organism evidence="5 6">
    <name type="scientific">Jeotgalicoccus saudimassiliensis</name>
    <dbReference type="NCBI Taxonomy" id="1461582"/>
    <lineage>
        <taxon>Bacteria</taxon>
        <taxon>Bacillati</taxon>
        <taxon>Bacillota</taxon>
        <taxon>Bacilli</taxon>
        <taxon>Bacillales</taxon>
        <taxon>Staphylococcaceae</taxon>
        <taxon>Jeotgalicoccus</taxon>
    </lineage>
</organism>
<dbReference type="NCBIfam" id="TIGR00045">
    <property type="entry name" value="glycerate kinase"/>
    <property type="match status" value="1"/>
</dbReference>
<keyword evidence="2 4" id="KW-0808">Transferase</keyword>
<keyword evidence="3 4" id="KW-0418">Kinase</keyword>
<evidence type="ECO:0000256" key="1">
    <source>
        <dbReference type="ARBA" id="ARBA00006284"/>
    </source>
</evidence>
<evidence type="ECO:0000256" key="3">
    <source>
        <dbReference type="ARBA" id="ARBA00022777"/>
    </source>
</evidence>
<sequence>MKVIVGMDSFKGSLPSVDANHAVENGIKQVFPGAVVKSFAMADGGEGTAETLVDGMNGSLVKMTVTGPLGTPIESSYGLIKDERLAIIEVASACGLTLLSKAQLNPLMTTTYGVGELINHAYNNGARKFIIGLGGSSTNDGGVGMLQAMGYEFQDSDGNQVAFGGGSLSSIYSINQTVESRKFKDCEFRVACDVSNILYGQQGASYIFGPQKGADSDMLKVLDAGLKHYADFTSKEMGIEISSIEGGGAAGGLGAAFHGYLNGQLESGVELIMDVLGVESEMENADFVITGEGRIDAQTSMGKVPAGMAGLAGKYNVPIIAVGGSLTDDAYNLNHHGINAVFSIQNEPLSIEEAMDSKRTRTNIERTVEQVMRTLKINL</sequence>
<evidence type="ECO:0000313" key="5">
    <source>
        <dbReference type="EMBL" id="CEA02457.1"/>
    </source>
</evidence>
<dbReference type="InterPro" id="IPR018197">
    <property type="entry name" value="Glycerate_kinase_RE-like"/>
</dbReference>
<dbReference type="Pfam" id="PF02595">
    <property type="entry name" value="Gly_kinase"/>
    <property type="match status" value="1"/>
</dbReference>
<dbReference type="HOGENOM" id="CLU_028255_0_0_9"/>
<dbReference type="PANTHER" id="PTHR21599">
    <property type="entry name" value="GLYCERATE KINASE"/>
    <property type="match status" value="1"/>
</dbReference>
<comment type="similarity">
    <text evidence="1 4">Belongs to the glycerate kinase type-1 family.</text>
</comment>
<dbReference type="RefSeq" id="WP_035810279.1">
    <property type="nucleotide sequence ID" value="NZ_CCSE01000001.1"/>
</dbReference>
<accession>A0A078MAJ6</accession>
<evidence type="ECO:0000313" key="6">
    <source>
        <dbReference type="Proteomes" id="UP000044136"/>
    </source>
</evidence>
<dbReference type="Gene3D" id="3.40.50.10350">
    <property type="entry name" value="Glycerate kinase, domain 1"/>
    <property type="match status" value="1"/>
</dbReference>
<dbReference type="InterPro" id="IPR036129">
    <property type="entry name" value="Glycerate_kinase_sf"/>
</dbReference>
<dbReference type="PANTHER" id="PTHR21599:SF0">
    <property type="entry name" value="GLYCERATE KINASE"/>
    <property type="match status" value="1"/>
</dbReference>
<dbReference type="GO" id="GO:0008887">
    <property type="term" value="F:glycerate kinase activity"/>
    <property type="evidence" value="ECO:0007669"/>
    <property type="project" value="UniProtKB-UniRule"/>
</dbReference>
<dbReference type="PIRSF" id="PIRSF006078">
    <property type="entry name" value="GlxK"/>
    <property type="match status" value="1"/>
</dbReference>
<reference evidence="5 6" key="1">
    <citation type="submission" date="2014-07" db="EMBL/GenBank/DDBJ databases">
        <authorList>
            <person name="Urmite Genomes Urmite Genomes"/>
        </authorList>
    </citation>
    <scope>NUCLEOTIDE SEQUENCE [LARGE SCALE GENOMIC DNA]</scope>
    <source>
        <strain evidence="5 6">13MG44_air</strain>
    </source>
</reference>
<dbReference type="OrthoDB" id="9774290at2"/>